<dbReference type="Proteomes" id="UP000663823">
    <property type="component" value="Unassembled WGS sequence"/>
</dbReference>
<dbReference type="GO" id="GO:0005524">
    <property type="term" value="F:ATP binding"/>
    <property type="evidence" value="ECO:0007669"/>
    <property type="project" value="InterPro"/>
</dbReference>
<evidence type="ECO:0000259" key="1">
    <source>
        <dbReference type="Pfam" id="PF00004"/>
    </source>
</evidence>
<dbReference type="EMBL" id="CAJNOU010000693">
    <property type="protein sequence ID" value="CAF1067010.1"/>
    <property type="molecule type" value="Genomic_DNA"/>
</dbReference>
<dbReference type="SUPFAM" id="SSF52540">
    <property type="entry name" value="P-loop containing nucleoside triphosphate hydrolases"/>
    <property type="match status" value="2"/>
</dbReference>
<dbReference type="PANTHER" id="PTHR22605:SF1">
    <property type="entry name" value="RZ-TYPE DOMAIN-CONTAINING PROTEIN"/>
    <property type="match status" value="1"/>
</dbReference>
<evidence type="ECO:0000313" key="2">
    <source>
        <dbReference type="EMBL" id="CAF1067010.1"/>
    </source>
</evidence>
<dbReference type="Gene3D" id="3.40.50.300">
    <property type="entry name" value="P-loop containing nucleotide triphosphate hydrolases"/>
    <property type="match status" value="2"/>
</dbReference>
<sequence length="1172" mass="136948">MRTLNEKHPGYHLLKYLGNSNLFYYPIASHSQDLDAEERLEKIGNLITDAQFDSKQQQIKNTLGNKIILIVETSNQGLYRGILSIARNNIDTLRLNQLLFCTTDTSWIEIQSFIYRCMYSTCNVLYQIIQPELLSFYIQDQACRLIKELKEKNDSDKFRLAFITTDIRIHLIHGLIHTDTAKFVHDTELVDENQLMELIQAKVKYCRMYSSEVTGQGCGKTALIRFLCQTILDDELEVLRIHAGVTSLQIINKIEDCIAKANQFTTPKRLWVFFDEFNTTENIGLIKEITCERTLLGRSLPNNLVLLGACNPSRMKMKRDDNANTGRNNIGLSIDRYEMQQLTNNDRLLYTVVPIPETMIEHIWDFGFLTPLAERKYIETIINQCENSLAADKSWYSTIVTLICESQKYIRQIEDVSSVSLRDVVRYRQLYNWFHESIEHRKLTITLPLSVEVRAALLALLFCYYLRLYFPQDKQQYRELLQSNLPNHLKNLNVEKLLEDEENDFIQRMILPRGTAKNHALRNNIFTVLVCIINRIPIILCGKPGCSKTSAVQIVLNNIKGKKSNDKYFQTLPELRPVSYQGSKTCTSESIEKVFERAKKINEIKSETNLLSVIVFDEIGLAEFSPYNPLKVLHAELEIENCKYGFVGITNYRLDASKMNRLLFLACPDPDVDDLSLTGQIIRNSLTDNTIYLTDEMMLNLANAYFDLLISLKLEKRNENYFGLRDYYSLIKGIIKDFDDEKTDEFTQSKQYAIIRKQMKINFDGIIDGSEYMWKSFCEYLNRNEILNDYQPPYVKQFIDHSLSYRNGRYLMLISETESLFDYIERYLNQHKHNVRTLIGSQMLNDLNKESYGYRVLMNIILYAETNITLILRRMDDLYGALYDLFNQNFSLYGERKYCRIALGATYNPRCLVHDQFYCVVLVTAKDVEKAAAPFLNRFEKHVIHFYDLVTSQQLKITDTLLGWINNLLQLRSMPKHFLLAQHIIVNFSCDYVCNLVLDACDNCDSKDDTSGNTVIDYCLEHFLRSSTQDLALILALDNNKHKDLIRHYYQIKSQRTFCQLIQKANISIKQIIYTYTQIYEKINYPTISEDVVEEIKLANFTSELELGIKLKQFIQAKNVKFLFIRVNFHNERQHILTLKHCVMNVFNEYTQDEQQRKVWSRYFLYSIANCN</sequence>
<feature type="domain" description="ATPase AAA-type core" evidence="1">
    <location>
        <begin position="538"/>
        <end position="620"/>
    </location>
</feature>
<dbReference type="Pfam" id="PF00004">
    <property type="entry name" value="AAA"/>
    <property type="match status" value="1"/>
</dbReference>
<name>A0A819KDW4_9BILA</name>
<dbReference type="OrthoDB" id="2423195at2759"/>
<proteinExistence type="predicted"/>
<evidence type="ECO:0000313" key="3">
    <source>
        <dbReference type="EMBL" id="CAF1076061.1"/>
    </source>
</evidence>
<dbReference type="EMBL" id="CAJOBE010007821">
    <property type="protein sequence ID" value="CAF4046729.1"/>
    <property type="molecule type" value="Genomic_DNA"/>
</dbReference>
<dbReference type="InterPro" id="IPR031248">
    <property type="entry name" value="RNF213"/>
</dbReference>
<comment type="caution">
    <text evidence="4">The sequence shown here is derived from an EMBL/GenBank/DDBJ whole genome shotgun (WGS) entry which is preliminary data.</text>
</comment>
<dbReference type="Proteomes" id="UP000663874">
    <property type="component" value="Unassembled WGS sequence"/>
</dbReference>
<evidence type="ECO:0000313" key="4">
    <source>
        <dbReference type="EMBL" id="CAF3946086.1"/>
    </source>
</evidence>
<dbReference type="InterPro" id="IPR027417">
    <property type="entry name" value="P-loop_NTPase"/>
</dbReference>
<reference evidence="4" key="1">
    <citation type="submission" date="2021-02" db="EMBL/GenBank/DDBJ databases">
        <authorList>
            <person name="Nowell W R."/>
        </authorList>
    </citation>
    <scope>NUCLEOTIDE SEQUENCE</scope>
</reference>
<protein>
    <recommendedName>
        <fullName evidence="1">ATPase AAA-type core domain-containing protein</fullName>
    </recommendedName>
</protein>
<dbReference type="GO" id="GO:0016887">
    <property type="term" value="F:ATP hydrolysis activity"/>
    <property type="evidence" value="ECO:0007669"/>
    <property type="project" value="InterPro"/>
</dbReference>
<dbReference type="PANTHER" id="PTHR22605">
    <property type="entry name" value="RZ-TYPE DOMAIN-CONTAINING PROTEIN"/>
    <property type="match status" value="1"/>
</dbReference>
<evidence type="ECO:0000313" key="6">
    <source>
        <dbReference type="Proteomes" id="UP000663823"/>
    </source>
</evidence>
<dbReference type="Proteomes" id="UP000663882">
    <property type="component" value="Unassembled WGS sequence"/>
</dbReference>
<dbReference type="Proteomes" id="UP000663889">
    <property type="component" value="Unassembled WGS sequence"/>
</dbReference>
<evidence type="ECO:0000313" key="5">
    <source>
        <dbReference type="EMBL" id="CAF4046729.1"/>
    </source>
</evidence>
<dbReference type="InterPro" id="IPR003959">
    <property type="entry name" value="ATPase_AAA_core"/>
</dbReference>
<organism evidence="4 6">
    <name type="scientific">Rotaria sordida</name>
    <dbReference type="NCBI Taxonomy" id="392033"/>
    <lineage>
        <taxon>Eukaryota</taxon>
        <taxon>Metazoa</taxon>
        <taxon>Spiralia</taxon>
        <taxon>Gnathifera</taxon>
        <taxon>Rotifera</taxon>
        <taxon>Eurotatoria</taxon>
        <taxon>Bdelloidea</taxon>
        <taxon>Philodinida</taxon>
        <taxon>Philodinidae</taxon>
        <taxon>Rotaria</taxon>
    </lineage>
</organism>
<dbReference type="AlphaFoldDB" id="A0A819KDW4"/>
<dbReference type="GO" id="GO:0004842">
    <property type="term" value="F:ubiquitin-protein transferase activity"/>
    <property type="evidence" value="ECO:0007669"/>
    <property type="project" value="InterPro"/>
</dbReference>
<dbReference type="EMBL" id="CAJNOO010000994">
    <property type="protein sequence ID" value="CAF1076061.1"/>
    <property type="molecule type" value="Genomic_DNA"/>
</dbReference>
<gene>
    <name evidence="5" type="ORF">FNK824_LOCUS28483</name>
    <name evidence="4" type="ORF">OTI717_LOCUS26126</name>
    <name evidence="3" type="ORF">RFH988_LOCUS18030</name>
    <name evidence="2" type="ORF">SEV965_LOCUS14153</name>
</gene>
<dbReference type="EMBL" id="CAJOAX010005387">
    <property type="protein sequence ID" value="CAF3946086.1"/>
    <property type="molecule type" value="Genomic_DNA"/>
</dbReference>
<accession>A0A819KDW4</accession>